<keyword evidence="4" id="KW-1185">Reference proteome</keyword>
<feature type="domain" description="Dynein regulatory complex subunit 7 MORN" evidence="2">
    <location>
        <begin position="22"/>
        <end position="164"/>
    </location>
</feature>
<dbReference type="EMBL" id="BPLR01005839">
    <property type="protein sequence ID" value="GIY05409.1"/>
    <property type="molecule type" value="Genomic_DNA"/>
</dbReference>
<evidence type="ECO:0000259" key="2">
    <source>
        <dbReference type="Pfam" id="PF24667"/>
    </source>
</evidence>
<evidence type="ECO:0000313" key="4">
    <source>
        <dbReference type="Proteomes" id="UP001054945"/>
    </source>
</evidence>
<evidence type="ECO:0000256" key="1">
    <source>
        <dbReference type="SAM" id="MobiDB-lite"/>
    </source>
</evidence>
<reference evidence="3 4" key="1">
    <citation type="submission" date="2021-06" db="EMBL/GenBank/DDBJ databases">
        <title>Caerostris extrusa draft genome.</title>
        <authorList>
            <person name="Kono N."/>
            <person name="Arakawa K."/>
        </authorList>
    </citation>
    <scope>NUCLEOTIDE SEQUENCE [LARGE SCALE GENOMIC DNA]</scope>
</reference>
<dbReference type="InterPro" id="IPR056291">
    <property type="entry name" value="MORN_DRC7"/>
</dbReference>
<accession>A0AAV4QAS5</accession>
<protein>
    <submittedName>
        <fullName evidence="3">Dynein regulatory complex subunit 7</fullName>
    </submittedName>
</protein>
<gene>
    <name evidence="3" type="primary">Drc7</name>
    <name evidence="3" type="ORF">CEXT_134941</name>
</gene>
<dbReference type="GO" id="GO:0031514">
    <property type="term" value="C:motile cilium"/>
    <property type="evidence" value="ECO:0007669"/>
    <property type="project" value="TreeGrafter"/>
</dbReference>
<organism evidence="3 4">
    <name type="scientific">Caerostris extrusa</name>
    <name type="common">Bark spider</name>
    <name type="synonym">Caerostris bankana</name>
    <dbReference type="NCBI Taxonomy" id="172846"/>
    <lineage>
        <taxon>Eukaryota</taxon>
        <taxon>Metazoa</taxon>
        <taxon>Ecdysozoa</taxon>
        <taxon>Arthropoda</taxon>
        <taxon>Chelicerata</taxon>
        <taxon>Arachnida</taxon>
        <taxon>Araneae</taxon>
        <taxon>Araneomorphae</taxon>
        <taxon>Entelegynae</taxon>
        <taxon>Araneoidea</taxon>
        <taxon>Araneidae</taxon>
        <taxon>Caerostris</taxon>
    </lineage>
</organism>
<proteinExistence type="predicted"/>
<feature type="compositionally biased region" description="Acidic residues" evidence="1">
    <location>
        <begin position="267"/>
        <end position="303"/>
    </location>
</feature>
<name>A0AAV4QAS5_CAEEX</name>
<dbReference type="Pfam" id="PF24667">
    <property type="entry name" value="MORN_DRC7"/>
    <property type="match status" value="1"/>
</dbReference>
<dbReference type="Proteomes" id="UP001054945">
    <property type="component" value="Unassembled WGS sequence"/>
</dbReference>
<evidence type="ECO:0000313" key="3">
    <source>
        <dbReference type="EMBL" id="GIY05409.1"/>
    </source>
</evidence>
<dbReference type="PANTHER" id="PTHR35249:SF2">
    <property type="entry name" value="DYNEIN REGULATORY COMPLEX SUBUNIT 7"/>
    <property type="match status" value="1"/>
</dbReference>
<sequence length="392" mass="45675">MPETWIRGIEITQNIVDNRFPPNGKHIRYKTSKVAKYNPHTLKDGLVFRIIYYNPENLSDPLKSLSFYSGRKDCLEYRAVNIKEQTVTEMFSQNREDALKSHQYHLNNDPSFFQTMEFFSYLRTDGLSLRKWTEEMTTDTFTDRSDFLFSREVKFKVQKDKDLLPNPTEELKVQEKDIEAKDEKVAEIQNGEEEIKPPTDEQEIEDSKKLAIGPSSFDNFDRILENVDFSTWELHQFLEILDPAERYATKAEDVEVFEKESISPGNSEEEISSGSDADEENVLGEDVDTLINEEEKTDIDENDQEKIISDVDIEDTLDLEKSDEKLPESVDETYAEDIDVSENDPTTSEKKIVNESEGELELYDINFDALSDEELEIDYQLYLNKIWDEYSV</sequence>
<feature type="region of interest" description="Disordered" evidence="1">
    <location>
        <begin position="258"/>
        <end position="330"/>
    </location>
</feature>
<dbReference type="PANTHER" id="PTHR35249">
    <property type="entry name" value="DYNEIN REGULATORY COMPLEX SUBUNIT 7"/>
    <property type="match status" value="1"/>
</dbReference>
<dbReference type="InterPro" id="IPR033551">
    <property type="entry name" value="DRC7/lobo"/>
</dbReference>
<dbReference type="AlphaFoldDB" id="A0AAV4QAS5"/>
<comment type="caution">
    <text evidence="3">The sequence shown here is derived from an EMBL/GenBank/DDBJ whole genome shotgun (WGS) entry which is preliminary data.</text>
</comment>
<dbReference type="GO" id="GO:0030317">
    <property type="term" value="P:flagellated sperm motility"/>
    <property type="evidence" value="ECO:0007669"/>
    <property type="project" value="TreeGrafter"/>
</dbReference>
<feature type="compositionally biased region" description="Basic and acidic residues" evidence="1">
    <location>
        <begin position="318"/>
        <end position="328"/>
    </location>
</feature>